<evidence type="ECO:0008006" key="2">
    <source>
        <dbReference type="Google" id="ProtNLM"/>
    </source>
</evidence>
<dbReference type="EMBL" id="OIVN01004979">
    <property type="protein sequence ID" value="SPD20242.1"/>
    <property type="molecule type" value="Genomic_DNA"/>
</dbReference>
<organism evidence="1">
    <name type="scientific">Fagus sylvatica</name>
    <name type="common">Beechnut</name>
    <dbReference type="NCBI Taxonomy" id="28930"/>
    <lineage>
        <taxon>Eukaryota</taxon>
        <taxon>Viridiplantae</taxon>
        <taxon>Streptophyta</taxon>
        <taxon>Embryophyta</taxon>
        <taxon>Tracheophyta</taxon>
        <taxon>Spermatophyta</taxon>
        <taxon>Magnoliopsida</taxon>
        <taxon>eudicotyledons</taxon>
        <taxon>Gunneridae</taxon>
        <taxon>Pentapetalae</taxon>
        <taxon>rosids</taxon>
        <taxon>fabids</taxon>
        <taxon>Fagales</taxon>
        <taxon>Fagaceae</taxon>
        <taxon>Fagus</taxon>
    </lineage>
</organism>
<dbReference type="InterPro" id="IPR052929">
    <property type="entry name" value="RNase_H-like_EbsB-rel"/>
</dbReference>
<protein>
    <recommendedName>
        <fullName evidence="2">RNase H type-1 domain-containing protein</fullName>
    </recommendedName>
</protein>
<name>A0A2N9I6C8_FAGSY</name>
<dbReference type="PANTHER" id="PTHR47074:SF11">
    <property type="entry name" value="REVERSE TRANSCRIPTASE-LIKE PROTEIN"/>
    <property type="match status" value="1"/>
</dbReference>
<dbReference type="PANTHER" id="PTHR47074">
    <property type="entry name" value="BNAC02G40300D PROTEIN"/>
    <property type="match status" value="1"/>
</dbReference>
<dbReference type="AlphaFoldDB" id="A0A2N9I6C8"/>
<reference evidence="1" key="1">
    <citation type="submission" date="2018-02" db="EMBL/GenBank/DDBJ databases">
        <authorList>
            <person name="Cohen D.B."/>
            <person name="Kent A.D."/>
        </authorList>
    </citation>
    <scope>NUCLEOTIDE SEQUENCE</scope>
</reference>
<evidence type="ECO:0000313" key="1">
    <source>
        <dbReference type="EMBL" id="SPD20242.1"/>
    </source>
</evidence>
<proteinExistence type="predicted"/>
<accession>A0A2N9I6C8</accession>
<gene>
    <name evidence="1" type="ORF">FSB_LOCUS48124</name>
</gene>
<sequence>MVADPMTKGLTLNQFRVHVTGMRLRVARAIWFGCKWGLRTGNLQVSNNSDIVKLALEPPIAPHSADLSPKKEQEQNSLRMALTLEAIWNLRNQVLHKGRKVNILSVINLLEIRYNEFVQMLGHKGSITAPEAMRWQKPPTGTIKLNVDATLNKNSAWLGVVARDEKGIILKVWAKGFSNLLSNGSRSCCTLMGYSNC</sequence>